<dbReference type="EC" id="3.5.2.18" evidence="2"/>
<dbReference type="InterPro" id="IPR006680">
    <property type="entry name" value="Amidohydro-rel"/>
</dbReference>
<evidence type="ECO:0000313" key="2">
    <source>
        <dbReference type="EMBL" id="NYE81310.1"/>
    </source>
</evidence>
<dbReference type="InterPro" id="IPR032466">
    <property type="entry name" value="Metal_Hydrolase"/>
</dbReference>
<evidence type="ECO:0000259" key="1">
    <source>
        <dbReference type="Pfam" id="PF01979"/>
    </source>
</evidence>
<dbReference type="PANTHER" id="PTHR43135:SF3">
    <property type="entry name" value="ALPHA-D-RIBOSE 1-METHYLPHOSPHONATE 5-TRIPHOSPHATE DIPHOSPHATASE"/>
    <property type="match status" value="1"/>
</dbReference>
<dbReference type="Gene3D" id="3.20.20.140">
    <property type="entry name" value="Metal-dependent hydrolases"/>
    <property type="match status" value="1"/>
</dbReference>
<dbReference type="PANTHER" id="PTHR43135">
    <property type="entry name" value="ALPHA-D-RIBOSE 1-METHYLPHOSPHONATE 5-TRIPHOSPHATE DIPHOSPHATASE"/>
    <property type="match status" value="1"/>
</dbReference>
<accession>A0A7Y9IQZ4</accession>
<evidence type="ECO:0000313" key="3">
    <source>
        <dbReference type="Proteomes" id="UP000542125"/>
    </source>
</evidence>
<comment type="caution">
    <text evidence="2">The sequence shown here is derived from an EMBL/GenBank/DDBJ whole genome shotgun (WGS) entry which is preliminary data.</text>
</comment>
<gene>
    <name evidence="2" type="ORF">FHW18_000581</name>
</gene>
<name>A0A7Y9IQZ4_9BURK</name>
<dbReference type="GO" id="GO:0043792">
    <property type="term" value="F:enamidase activity"/>
    <property type="evidence" value="ECO:0007669"/>
    <property type="project" value="UniProtKB-EC"/>
</dbReference>
<proteinExistence type="predicted"/>
<feature type="domain" description="Amidohydrolase-related" evidence="1">
    <location>
        <begin position="270"/>
        <end position="361"/>
    </location>
</feature>
<dbReference type="InterPro" id="IPR051781">
    <property type="entry name" value="Metallo-dep_Hydrolase"/>
</dbReference>
<keyword evidence="2" id="KW-0378">Hydrolase</keyword>
<keyword evidence="3" id="KW-1185">Reference proteome</keyword>
<sequence length="427" mass="44299">MQRILITNIGECFTGDLAEPMKAVRAIAIADGRIEAFDPVDAIGWAENSSPGGSGQRAANAAPPAGYDVVIDAAGSAVVPGLIDGHVHPVLGEWTPAQDAIGWVGNYLHGGTTTMLSAGELHAPGLDYGALTPDLVTSLAVVTASTFGSQRWSGVKVYAGTVLLVPGMTEAHFDRLAAVGARLVKFLFYPLESHRDEASRYVAWARERGIRSKVHTGGVSRSGLSQICGYDTLSWLQPDIAAHVSGGPIPMSDHDIDRVVDDLSMTLEMCSSGNYGSGLRLVNRLRESGQLGRLTLGSDTPGGTGIIPRGMWRNILFLASVCGVPAAQAVAIGTGNTARAHGLDVGILAPGRPADLLICGPVEGSAGTTLTDAITHGDLPGISHVLTAGEIIVAGRSRQTPPSRLKPVMQCCGQGLPASGTLTQPSR</sequence>
<dbReference type="SUPFAM" id="SSF51338">
    <property type="entry name" value="Composite domain of metallo-dependent hydrolases"/>
    <property type="match status" value="1"/>
</dbReference>
<dbReference type="Pfam" id="PF01979">
    <property type="entry name" value="Amidohydro_1"/>
    <property type="match status" value="1"/>
</dbReference>
<dbReference type="RefSeq" id="WP_179583235.1">
    <property type="nucleotide sequence ID" value="NZ_JACBYR010000001.1"/>
</dbReference>
<dbReference type="Proteomes" id="UP000542125">
    <property type="component" value="Unassembled WGS sequence"/>
</dbReference>
<dbReference type="CDD" id="cd01292">
    <property type="entry name" value="metallo-dependent_hydrolases"/>
    <property type="match status" value="1"/>
</dbReference>
<dbReference type="Gene3D" id="2.30.40.10">
    <property type="entry name" value="Urease, subunit C, domain 1"/>
    <property type="match status" value="1"/>
</dbReference>
<reference evidence="2 3" key="1">
    <citation type="submission" date="2020-07" db="EMBL/GenBank/DDBJ databases">
        <title>Genomic Encyclopedia of Type Strains, Phase IV (KMG-V): Genome sequencing to study the core and pangenomes of soil and plant-associated prokaryotes.</title>
        <authorList>
            <person name="Whitman W."/>
        </authorList>
    </citation>
    <scope>NUCLEOTIDE SEQUENCE [LARGE SCALE GENOMIC DNA]</scope>
    <source>
        <strain evidence="2 3">SAS40</strain>
    </source>
</reference>
<dbReference type="SUPFAM" id="SSF51556">
    <property type="entry name" value="Metallo-dependent hydrolases"/>
    <property type="match status" value="1"/>
</dbReference>
<dbReference type="AlphaFoldDB" id="A0A7Y9IQZ4"/>
<protein>
    <submittedName>
        <fullName evidence="2">Enamidase</fullName>
        <ecNumber evidence="2">3.5.2.18</ecNumber>
    </submittedName>
</protein>
<dbReference type="EMBL" id="JACBYR010000001">
    <property type="protein sequence ID" value="NYE81310.1"/>
    <property type="molecule type" value="Genomic_DNA"/>
</dbReference>
<organism evidence="2 3">
    <name type="scientific">Pigmentiphaga litoralis</name>
    <dbReference type="NCBI Taxonomy" id="516702"/>
    <lineage>
        <taxon>Bacteria</taxon>
        <taxon>Pseudomonadati</taxon>
        <taxon>Pseudomonadota</taxon>
        <taxon>Betaproteobacteria</taxon>
        <taxon>Burkholderiales</taxon>
        <taxon>Alcaligenaceae</taxon>
        <taxon>Pigmentiphaga</taxon>
    </lineage>
</organism>
<dbReference type="InterPro" id="IPR011059">
    <property type="entry name" value="Metal-dep_hydrolase_composite"/>
</dbReference>